<dbReference type="InterPro" id="IPR014001">
    <property type="entry name" value="Helicase_ATP-bd"/>
</dbReference>
<comment type="similarity">
    <text evidence="6">Belongs to the helicase family. DinG subfamily. Type 2 sub-subfamily.</text>
</comment>
<dbReference type="Gene3D" id="3.40.50.300">
    <property type="entry name" value="P-loop containing nucleotide triphosphate hydrolases"/>
    <property type="match status" value="2"/>
</dbReference>
<dbReference type="CDD" id="cd06127">
    <property type="entry name" value="DEDDh"/>
    <property type="match status" value="1"/>
</dbReference>
<dbReference type="InterPro" id="IPR014013">
    <property type="entry name" value="Helic_SF1/SF2_ATP-bd_DinG/Rad3"/>
</dbReference>
<dbReference type="InterPro" id="IPR013520">
    <property type="entry name" value="Ribonucl_H"/>
</dbReference>
<evidence type="ECO:0000256" key="5">
    <source>
        <dbReference type="ARBA" id="ARBA00022840"/>
    </source>
</evidence>
<evidence type="ECO:0000256" key="2">
    <source>
        <dbReference type="ARBA" id="ARBA00022741"/>
    </source>
</evidence>
<evidence type="ECO:0000256" key="4">
    <source>
        <dbReference type="ARBA" id="ARBA00022839"/>
    </source>
</evidence>
<keyword evidence="3 6" id="KW-0378">Hydrolase</keyword>
<dbReference type="PROSITE" id="PS51193">
    <property type="entry name" value="HELICASE_ATP_BIND_2"/>
    <property type="match status" value="1"/>
</dbReference>
<dbReference type="Gene3D" id="3.30.420.10">
    <property type="entry name" value="Ribonuclease H-like superfamily/Ribonuclease H"/>
    <property type="match status" value="1"/>
</dbReference>
<comment type="function">
    <text evidence="6">3'-5' exonuclease.</text>
</comment>
<dbReference type="EMBL" id="CP000860">
    <property type="protein sequence ID" value="ACA59103.1"/>
    <property type="molecule type" value="Genomic_DNA"/>
</dbReference>
<name>B1I276_DESAP</name>
<dbReference type="SUPFAM" id="SSF52540">
    <property type="entry name" value="P-loop containing nucleoside triphosphate hydrolases"/>
    <property type="match status" value="1"/>
</dbReference>
<evidence type="ECO:0000259" key="7">
    <source>
        <dbReference type="PROSITE" id="PS51193"/>
    </source>
</evidence>
<evidence type="ECO:0000256" key="1">
    <source>
        <dbReference type="ARBA" id="ARBA00022722"/>
    </source>
</evidence>
<dbReference type="eggNOG" id="COG1199">
    <property type="taxonomic scope" value="Bacteria"/>
</dbReference>
<dbReference type="PANTHER" id="PTHR11472:SF34">
    <property type="entry name" value="REGULATOR OF TELOMERE ELONGATION HELICASE 1"/>
    <property type="match status" value="1"/>
</dbReference>
<dbReference type="HAMAP" id="MF_02206">
    <property type="entry name" value="DinG_exonucl"/>
    <property type="match status" value="1"/>
</dbReference>
<dbReference type="Pfam" id="PF13307">
    <property type="entry name" value="Helicase_C_2"/>
    <property type="match status" value="1"/>
</dbReference>
<dbReference type="SMART" id="SM00487">
    <property type="entry name" value="DEXDc"/>
    <property type="match status" value="1"/>
</dbReference>
<dbReference type="SUPFAM" id="SSF53098">
    <property type="entry name" value="Ribonuclease H-like"/>
    <property type="match status" value="1"/>
</dbReference>
<dbReference type="InterPro" id="IPR012337">
    <property type="entry name" value="RNaseH-like_sf"/>
</dbReference>
<dbReference type="GO" id="GO:0016818">
    <property type="term" value="F:hydrolase activity, acting on acid anhydrides, in phosphorus-containing anhydrides"/>
    <property type="evidence" value="ECO:0007669"/>
    <property type="project" value="InterPro"/>
</dbReference>
<dbReference type="SMART" id="SM00479">
    <property type="entry name" value="EXOIII"/>
    <property type="match status" value="1"/>
</dbReference>
<reference evidence="9" key="1">
    <citation type="submission" date="2007-10" db="EMBL/GenBank/DDBJ databases">
        <title>Complete sequence of chromosome of Desulforudis audaxviator MP104C.</title>
        <authorList>
            <person name="Copeland A."/>
            <person name="Lucas S."/>
            <person name="Lapidus A."/>
            <person name="Barry K."/>
            <person name="Glavina del Rio T."/>
            <person name="Dalin E."/>
            <person name="Tice H."/>
            <person name="Bruce D."/>
            <person name="Pitluck S."/>
            <person name="Lowry S.R."/>
            <person name="Larimer F."/>
            <person name="Land M.L."/>
            <person name="Hauser L."/>
            <person name="Kyrpides N."/>
            <person name="Ivanova N.N."/>
            <person name="Richardson P."/>
        </authorList>
    </citation>
    <scope>NUCLEOTIDE SEQUENCE [LARGE SCALE GENOMIC DNA]</scope>
    <source>
        <strain evidence="9">MP104C</strain>
    </source>
</reference>
<reference evidence="8 9" key="2">
    <citation type="journal article" date="2008" name="Science">
        <title>Environmental genomics reveals a single-species ecosystem deep within Earth.</title>
        <authorList>
            <person name="Chivian D."/>
            <person name="Brodie E.L."/>
            <person name="Alm E.J."/>
            <person name="Culley D.E."/>
            <person name="Dehal P.S."/>
            <person name="Desantis T.Z."/>
            <person name="Gihring T.M."/>
            <person name="Lapidus A."/>
            <person name="Lin L.H."/>
            <person name="Lowry S.R."/>
            <person name="Moser D.P."/>
            <person name="Richardson P.M."/>
            <person name="Southam G."/>
            <person name="Wanger G."/>
            <person name="Pratt L.M."/>
            <person name="Andersen G.L."/>
            <person name="Hazen T.C."/>
            <person name="Brockman F.J."/>
            <person name="Arkin A.P."/>
            <person name="Onstott T.C."/>
        </authorList>
    </citation>
    <scope>NUCLEOTIDE SEQUENCE [LARGE SCALE GENOMIC DNA]</scope>
    <source>
        <strain evidence="8 9">MP104C</strain>
    </source>
</reference>
<dbReference type="NCBIfam" id="TIGR00573">
    <property type="entry name" value="dnaq"/>
    <property type="match status" value="1"/>
</dbReference>
<dbReference type="InterPro" id="IPR045028">
    <property type="entry name" value="DinG/Rad3-like"/>
</dbReference>
<dbReference type="FunFam" id="3.30.420.10:FF:000045">
    <property type="entry name" value="3'-5' exonuclease DinG"/>
    <property type="match status" value="1"/>
</dbReference>
<keyword evidence="9" id="KW-1185">Reference proteome</keyword>
<dbReference type="STRING" id="477974.Daud_0562"/>
<dbReference type="GO" id="GO:0008408">
    <property type="term" value="F:3'-5' exonuclease activity"/>
    <property type="evidence" value="ECO:0007669"/>
    <property type="project" value="UniProtKB-UniRule"/>
</dbReference>
<dbReference type="InterPro" id="IPR036397">
    <property type="entry name" value="RNaseH_sf"/>
</dbReference>
<sequence>MSRTFVVLDLETTGLDPQADEIVEVGLVRVEDGKPGAVFHALVRPSRPLPARIKSLTGLDDADLAERPDWSEVRPAVTAFLGNEPVVGHHVHFDLAFLERHAGYRATQAYDTVDLARLVLPGLPSYRLELLCAHLDLPERPGHRAMEDARAAAGLFTALLERFCRLEFTTQATVHRILSQTPGSPWFPLVDAAVRLGIKTLPDHGIQAAGDGDWPAAVPAVGAGVKTVPGFGPQAVEAFLGPGGVLTRHFADFEYRRPQMQVALAVGRALEEQTVLTVEAGTGTGKSFAYLVPAALWALDGGRRVVVSTHTVNLQDQLMEKDLPLLGRALDAPLKTVLLKGRGHYLCLRRWGAAVNEQSFLPDEGFLYARIAVWLARTKTGDRAELSLRPEEKGFWDGVAAGDWGCAHAYCRFNSVCFLQRARRAAEQAHLVITNHSLLLSDLKMENRLLPAYDALVLDEAHHLEGVATEQLGTTVSRGALERWVEGLNRLTGRIGEFYPDNRDEFLRDGEALLAAVRRFFALLGARLRRRELPEEDFAAERLGPRALDACPETAGSYLELAGSLKAYVQRLSRAVERLTDSTVPAVQEELRVGLEQELAVGKRLASDLEFVYEAADPGYVFWLEGGGRQTAEGVLRAAPVHVGELLHDGFFRSGKPVILTSATLTVQSSFSFFDERVGLEHLPRDLRGSLIVGSPFAYAEQALLYVVTDLPDPGDGDGAYLDAVSDALGRIVGVTRGRTLALFTAHKALRTAYRRLKPVLEKQGLELLGHGLDGGRARLLQYFRNTPQAVLFGASSFWEGVDVPGDALSCLVIVKLPFEPPNRPVLQARREEVRRRGRSDFNDLCLPQAVLRLKQGFGRLIRTTADRGVVIILDNRLVRKRYGALFLESLPAAPMHGSLEAGLEATAAFLFDGTFAASKP</sequence>
<accession>B1I276</accession>
<feature type="short sequence motif" description="DEAH box" evidence="6">
    <location>
        <begin position="459"/>
        <end position="462"/>
    </location>
</feature>
<dbReference type="Proteomes" id="UP000008544">
    <property type="component" value="Chromosome"/>
</dbReference>
<evidence type="ECO:0000256" key="3">
    <source>
        <dbReference type="ARBA" id="ARBA00022801"/>
    </source>
</evidence>
<dbReference type="InterPro" id="IPR006054">
    <property type="entry name" value="DnaQ"/>
</dbReference>
<evidence type="ECO:0000313" key="9">
    <source>
        <dbReference type="Proteomes" id="UP000008544"/>
    </source>
</evidence>
<dbReference type="EC" id="3.1.-.-" evidence="6"/>
<dbReference type="GO" id="GO:0006260">
    <property type="term" value="P:DNA replication"/>
    <property type="evidence" value="ECO:0007669"/>
    <property type="project" value="InterPro"/>
</dbReference>
<proteinExistence type="inferred from homology"/>
<keyword evidence="8" id="KW-0808">Transferase</keyword>
<evidence type="ECO:0000313" key="8">
    <source>
        <dbReference type="EMBL" id="ACA59103.1"/>
    </source>
</evidence>
<evidence type="ECO:0000256" key="6">
    <source>
        <dbReference type="HAMAP-Rule" id="MF_02206"/>
    </source>
</evidence>
<dbReference type="eggNOG" id="COG0847">
    <property type="taxonomic scope" value="Bacteria"/>
</dbReference>
<dbReference type="AlphaFoldDB" id="B1I276"/>
<dbReference type="HOGENOM" id="CLU_012117_1_0_9"/>
<dbReference type="SMART" id="SM00491">
    <property type="entry name" value="HELICc2"/>
    <property type="match status" value="1"/>
</dbReference>
<dbReference type="InterPro" id="IPR027417">
    <property type="entry name" value="P-loop_NTPase"/>
</dbReference>
<dbReference type="GO" id="GO:0003678">
    <property type="term" value="F:DNA helicase activity"/>
    <property type="evidence" value="ECO:0007669"/>
    <property type="project" value="TreeGrafter"/>
</dbReference>
<feature type="binding site" evidence="6">
    <location>
        <begin position="280"/>
        <end position="287"/>
    </location>
    <ligand>
        <name>ATP</name>
        <dbReference type="ChEBI" id="CHEBI:30616"/>
    </ligand>
</feature>
<organism evidence="8 9">
    <name type="scientific">Desulforudis audaxviator (strain MP104C)</name>
    <dbReference type="NCBI Taxonomy" id="477974"/>
    <lineage>
        <taxon>Bacteria</taxon>
        <taxon>Bacillati</taxon>
        <taxon>Bacillota</taxon>
        <taxon>Clostridia</taxon>
        <taxon>Thermoanaerobacterales</taxon>
        <taxon>Candidatus Desulforudaceae</taxon>
        <taxon>Candidatus Desulforudis</taxon>
    </lineage>
</organism>
<feature type="domain" description="Helicase ATP-binding" evidence="7">
    <location>
        <begin position="245"/>
        <end position="517"/>
    </location>
</feature>
<dbReference type="OrthoDB" id="9803913at2"/>
<dbReference type="Pfam" id="PF00929">
    <property type="entry name" value="RNase_T"/>
    <property type="match status" value="1"/>
</dbReference>
<keyword evidence="1 6" id="KW-0540">Nuclease</keyword>
<dbReference type="RefSeq" id="WP_012301692.1">
    <property type="nucleotide sequence ID" value="NC_010424.1"/>
</dbReference>
<dbReference type="GO" id="GO:0003887">
    <property type="term" value="F:DNA-directed DNA polymerase activity"/>
    <property type="evidence" value="ECO:0007669"/>
    <property type="project" value="InterPro"/>
</dbReference>
<keyword evidence="8" id="KW-0548">Nucleotidyltransferase</keyword>
<protein>
    <recommendedName>
        <fullName evidence="6">3'-5' exonuclease DinG</fullName>
        <ecNumber evidence="6">3.1.-.-</ecNumber>
    </recommendedName>
</protein>
<dbReference type="InterPro" id="IPR006310">
    <property type="entry name" value="DinG"/>
</dbReference>
<gene>
    <name evidence="6" type="primary">dinG</name>
    <name evidence="8" type="ordered locus">Daud_0562</name>
</gene>
<dbReference type="GO" id="GO:0005524">
    <property type="term" value="F:ATP binding"/>
    <property type="evidence" value="ECO:0007669"/>
    <property type="project" value="UniProtKB-UniRule"/>
</dbReference>
<dbReference type="PANTHER" id="PTHR11472">
    <property type="entry name" value="DNA REPAIR DEAD HELICASE RAD3/XP-D SUBFAMILY MEMBER"/>
    <property type="match status" value="1"/>
</dbReference>
<keyword evidence="4 6" id="KW-0269">Exonuclease</keyword>
<keyword evidence="2 6" id="KW-0547">Nucleotide-binding</keyword>
<dbReference type="InterPro" id="IPR006555">
    <property type="entry name" value="ATP-dep_Helicase_C"/>
</dbReference>
<dbReference type="GO" id="GO:0003677">
    <property type="term" value="F:DNA binding"/>
    <property type="evidence" value="ECO:0007669"/>
    <property type="project" value="InterPro"/>
</dbReference>
<dbReference type="KEGG" id="dau:Daud_0562"/>
<keyword evidence="5 6" id="KW-0067">ATP-binding</keyword>